<dbReference type="PROSITE" id="PS00171">
    <property type="entry name" value="TIM_1"/>
    <property type="match status" value="1"/>
</dbReference>
<protein>
    <recommendedName>
        <fullName evidence="7 8">Triosephosphate isomerase</fullName>
        <shortName evidence="7">TIM</shortName>
        <shortName evidence="7">TPI</shortName>
        <ecNumber evidence="7 8">5.3.1.1</ecNumber>
    </recommendedName>
    <alternativeName>
        <fullName evidence="7">Triose-phosphate isomerase</fullName>
    </alternativeName>
</protein>
<evidence type="ECO:0000256" key="1">
    <source>
        <dbReference type="ARBA" id="ARBA00004680"/>
    </source>
</evidence>
<dbReference type="EC" id="5.3.1.1" evidence="7 8"/>
<keyword evidence="4 7" id="KW-0963">Cytoplasm</keyword>
<feature type="binding site" evidence="7">
    <location>
        <begin position="234"/>
        <end position="235"/>
    </location>
    <ligand>
        <name>substrate</name>
    </ligand>
</feature>
<reference evidence="9 10" key="1">
    <citation type="submission" date="2017-11" db="EMBL/GenBank/DDBJ databases">
        <title>Genome-resolved metagenomics identifies genetic mobility, metabolic interactions, and unexpected diversity in perchlorate-reducing communities.</title>
        <authorList>
            <person name="Barnum T.P."/>
            <person name="Figueroa I.A."/>
            <person name="Carlstrom C.I."/>
            <person name="Lucas L.N."/>
            <person name="Engelbrektson A.L."/>
            <person name="Coates J.D."/>
        </authorList>
    </citation>
    <scope>NUCLEOTIDE SEQUENCE [LARGE SCALE GENOMIC DNA]</scope>
    <source>
        <strain evidence="9">BM706</strain>
    </source>
</reference>
<evidence type="ECO:0000256" key="3">
    <source>
        <dbReference type="ARBA" id="ARBA00022432"/>
    </source>
</evidence>
<dbReference type="UniPathway" id="UPA00109">
    <property type="reaction ID" value="UER00189"/>
</dbReference>
<feature type="binding site" evidence="7">
    <location>
        <begin position="9"/>
        <end position="11"/>
    </location>
    <ligand>
        <name>substrate</name>
    </ligand>
</feature>
<feature type="binding site" evidence="7">
    <location>
        <position position="173"/>
    </location>
    <ligand>
        <name>substrate</name>
    </ligand>
</feature>
<dbReference type="InterPro" id="IPR035990">
    <property type="entry name" value="TIM_sf"/>
</dbReference>
<evidence type="ECO:0000256" key="2">
    <source>
        <dbReference type="ARBA" id="ARBA00007422"/>
    </source>
</evidence>
<comment type="function">
    <text evidence="7">Involved in the gluconeogenesis. Catalyzes stereospecifically the conversion of dihydroxyacetone phosphate (DHAP) to D-glyceraldehyde-3-phosphate (G3P).</text>
</comment>
<name>A0A2N5ZDY1_MUIH1</name>
<comment type="subcellular location">
    <subcellularLocation>
        <location evidence="7 8">Cytoplasm</location>
    </subcellularLocation>
</comment>
<evidence type="ECO:0000256" key="4">
    <source>
        <dbReference type="ARBA" id="ARBA00022490"/>
    </source>
</evidence>
<keyword evidence="3 7" id="KW-0312">Gluconeogenesis</keyword>
<dbReference type="PANTHER" id="PTHR21139:SF42">
    <property type="entry name" value="TRIOSEPHOSPHATE ISOMERASE"/>
    <property type="match status" value="1"/>
</dbReference>
<evidence type="ECO:0000256" key="7">
    <source>
        <dbReference type="HAMAP-Rule" id="MF_00147"/>
    </source>
</evidence>
<dbReference type="InterPro" id="IPR022896">
    <property type="entry name" value="TrioseP_Isoase_bac/euk"/>
</dbReference>
<dbReference type="GO" id="GO:0006094">
    <property type="term" value="P:gluconeogenesis"/>
    <property type="evidence" value="ECO:0007669"/>
    <property type="project" value="UniProtKB-UniRule"/>
</dbReference>
<dbReference type="Gene3D" id="3.20.20.70">
    <property type="entry name" value="Aldolase class I"/>
    <property type="match status" value="1"/>
</dbReference>
<feature type="binding site" evidence="7">
    <location>
        <position position="213"/>
    </location>
    <ligand>
        <name>substrate</name>
    </ligand>
</feature>
<organism evidence="9 10">
    <name type="scientific">Muiribacterium halophilum</name>
    <dbReference type="NCBI Taxonomy" id="2053465"/>
    <lineage>
        <taxon>Bacteria</taxon>
        <taxon>Candidatus Muiribacteriota</taxon>
        <taxon>Candidatus Muiribacteriia</taxon>
        <taxon>Candidatus Muiribacteriales</taxon>
        <taxon>Candidatus Muiribacteriaceae</taxon>
        <taxon>Candidatus Muiribacterium</taxon>
    </lineage>
</organism>
<comment type="caution">
    <text evidence="9">The sequence shown here is derived from an EMBL/GenBank/DDBJ whole genome shotgun (WGS) entry which is preliminary data.</text>
</comment>
<dbReference type="InterPro" id="IPR013785">
    <property type="entry name" value="Aldolase_TIM"/>
</dbReference>
<dbReference type="GO" id="GO:0019563">
    <property type="term" value="P:glycerol catabolic process"/>
    <property type="evidence" value="ECO:0007669"/>
    <property type="project" value="TreeGrafter"/>
</dbReference>
<comment type="pathway">
    <text evidence="7 8">Carbohydrate biosynthesis; gluconeogenesis.</text>
</comment>
<evidence type="ECO:0000313" key="9">
    <source>
        <dbReference type="EMBL" id="PLX16875.1"/>
    </source>
</evidence>
<feature type="active site" description="Proton acceptor" evidence="7">
    <location>
        <position position="167"/>
    </location>
</feature>
<dbReference type="NCBIfam" id="TIGR00419">
    <property type="entry name" value="tim"/>
    <property type="match status" value="1"/>
</dbReference>
<dbReference type="GO" id="GO:0004807">
    <property type="term" value="F:triose-phosphate isomerase activity"/>
    <property type="evidence" value="ECO:0007669"/>
    <property type="project" value="UniProtKB-UniRule"/>
</dbReference>
<comment type="catalytic activity">
    <reaction evidence="7 8">
        <text>D-glyceraldehyde 3-phosphate = dihydroxyacetone phosphate</text>
        <dbReference type="Rhea" id="RHEA:18585"/>
        <dbReference type="ChEBI" id="CHEBI:57642"/>
        <dbReference type="ChEBI" id="CHEBI:59776"/>
        <dbReference type="EC" id="5.3.1.1"/>
    </reaction>
</comment>
<proteinExistence type="inferred from homology"/>
<comment type="pathway">
    <text evidence="1 7 8">Carbohydrate degradation; glycolysis; D-glyceraldehyde 3-phosphate from glycerone phosphate: step 1/1.</text>
</comment>
<keyword evidence="5 7" id="KW-0324">Glycolysis</keyword>
<dbReference type="GO" id="GO:0005829">
    <property type="term" value="C:cytosol"/>
    <property type="evidence" value="ECO:0007669"/>
    <property type="project" value="TreeGrafter"/>
</dbReference>
<dbReference type="PANTHER" id="PTHR21139">
    <property type="entry name" value="TRIOSEPHOSPHATE ISOMERASE"/>
    <property type="match status" value="1"/>
</dbReference>
<accession>A0A2N5ZDY1</accession>
<dbReference type="InterPro" id="IPR020861">
    <property type="entry name" value="Triosephosphate_isomerase_AS"/>
</dbReference>
<dbReference type="AlphaFoldDB" id="A0A2N5ZDY1"/>
<gene>
    <name evidence="7" type="primary">tpiA</name>
    <name evidence="9" type="ORF">C0601_09115</name>
</gene>
<dbReference type="HAMAP" id="MF_00147_B">
    <property type="entry name" value="TIM_B"/>
    <property type="match status" value="1"/>
</dbReference>
<dbReference type="Pfam" id="PF00121">
    <property type="entry name" value="TIM"/>
    <property type="match status" value="1"/>
</dbReference>
<dbReference type="GO" id="GO:0046166">
    <property type="term" value="P:glyceraldehyde-3-phosphate biosynthetic process"/>
    <property type="evidence" value="ECO:0007669"/>
    <property type="project" value="TreeGrafter"/>
</dbReference>
<evidence type="ECO:0000313" key="10">
    <source>
        <dbReference type="Proteomes" id="UP000234857"/>
    </source>
</evidence>
<dbReference type="UniPathway" id="UPA00138"/>
<comment type="similarity">
    <text evidence="2 7 8">Belongs to the triosephosphate isomerase family.</text>
</comment>
<dbReference type="Proteomes" id="UP000234857">
    <property type="component" value="Unassembled WGS sequence"/>
</dbReference>
<dbReference type="CDD" id="cd00311">
    <property type="entry name" value="TIM"/>
    <property type="match status" value="1"/>
</dbReference>
<dbReference type="InterPro" id="IPR000652">
    <property type="entry name" value="Triosephosphate_isomerase"/>
</dbReference>
<comment type="subunit">
    <text evidence="7 8">Homodimer.</text>
</comment>
<dbReference type="GO" id="GO:0006096">
    <property type="term" value="P:glycolytic process"/>
    <property type="evidence" value="ECO:0007669"/>
    <property type="project" value="UniProtKB-UniRule"/>
</dbReference>
<evidence type="ECO:0000256" key="6">
    <source>
        <dbReference type="ARBA" id="ARBA00023235"/>
    </source>
</evidence>
<sequence>MRKMFIAGNWKMNNTLTETVEFLNEFKELVKGIDNVEYGIAPSFVCLPVAKEMVKGTNIKILSQNMFYEDKGAYTAEISPLMLKDLNIDYVIIGHSERRQYFGETDETVNKRIKKALEHGLKVVMCIGESLKEREQGITNIVLEKQLKGGLADITAEQMKNIVIAYEPVWAIGTGKTATSEEAQTSCLFIRNTVSQMIGKETAENVRIQYGGSVKPANTEELMGQNDIDGALVGGASLKADTFIQIINKA</sequence>
<dbReference type="PROSITE" id="PS51440">
    <property type="entry name" value="TIM_2"/>
    <property type="match status" value="1"/>
</dbReference>
<keyword evidence="6 7" id="KW-0413">Isomerase</keyword>
<feature type="active site" description="Electrophile" evidence="7">
    <location>
        <position position="95"/>
    </location>
</feature>
<dbReference type="FunFam" id="3.20.20.70:FF:000016">
    <property type="entry name" value="Triosephosphate isomerase"/>
    <property type="match status" value="1"/>
</dbReference>
<evidence type="ECO:0000256" key="8">
    <source>
        <dbReference type="RuleBase" id="RU363013"/>
    </source>
</evidence>
<evidence type="ECO:0000256" key="5">
    <source>
        <dbReference type="ARBA" id="ARBA00023152"/>
    </source>
</evidence>
<dbReference type="SUPFAM" id="SSF51351">
    <property type="entry name" value="Triosephosphate isomerase (TIM)"/>
    <property type="match status" value="1"/>
</dbReference>
<dbReference type="EMBL" id="PKTG01000102">
    <property type="protein sequence ID" value="PLX16875.1"/>
    <property type="molecule type" value="Genomic_DNA"/>
</dbReference>